<dbReference type="EMBL" id="CP129113">
    <property type="protein sequence ID" value="WLV25282.1"/>
    <property type="molecule type" value="Genomic_DNA"/>
</dbReference>
<gene>
    <name evidence="2" type="ORF">QR721_03360</name>
</gene>
<proteinExistence type="predicted"/>
<dbReference type="InterPro" id="IPR048042">
    <property type="entry name" value="TipC-like"/>
</dbReference>
<protein>
    <submittedName>
        <fullName evidence="2">TipC family immunity protein</fullName>
    </submittedName>
</protein>
<dbReference type="RefSeq" id="WP_348029070.1">
    <property type="nucleotide sequence ID" value="NZ_CP129113.1"/>
</dbReference>
<name>A0ABY9L048_9BACI</name>
<sequence>MRNKRRFMIGCTLLLSLIIGSYYYKALSPNNVFDEMYHIERKTIKEQKKIGFANMENIRNKSRELVTYDGNMINEHYKKSVLNEGESISFLFLYDDQELHITYSKELKKDIFLMIRYQYKNEENQLNQFITINDEQLPETFTVKEIEQIKGYLKTYKITEKELKSTAHNVLYKRVLPDWFEANDSKFTIEDLGSVKFKKDSFLK</sequence>
<accession>A0ABY9L048</accession>
<organism evidence="2 3">
    <name type="scientific">Aciduricibacillus chroicocephali</name>
    <dbReference type="NCBI Taxonomy" id="3054939"/>
    <lineage>
        <taxon>Bacteria</taxon>
        <taxon>Bacillati</taxon>
        <taxon>Bacillota</taxon>
        <taxon>Bacilli</taxon>
        <taxon>Bacillales</taxon>
        <taxon>Bacillaceae</taxon>
        <taxon>Aciduricibacillus</taxon>
    </lineage>
</organism>
<evidence type="ECO:0000313" key="3">
    <source>
        <dbReference type="Proteomes" id="UP001180087"/>
    </source>
</evidence>
<keyword evidence="1" id="KW-0812">Transmembrane</keyword>
<feature type="transmembrane region" description="Helical" evidence="1">
    <location>
        <begin position="7"/>
        <end position="24"/>
    </location>
</feature>
<keyword evidence="1" id="KW-1133">Transmembrane helix</keyword>
<keyword evidence="3" id="KW-1185">Reference proteome</keyword>
<evidence type="ECO:0000256" key="1">
    <source>
        <dbReference type="SAM" id="Phobius"/>
    </source>
</evidence>
<dbReference type="NCBIfam" id="NF033863">
    <property type="entry name" value="immun_TipC_fam"/>
    <property type="match status" value="1"/>
</dbReference>
<dbReference type="Proteomes" id="UP001180087">
    <property type="component" value="Chromosome"/>
</dbReference>
<reference evidence="2" key="1">
    <citation type="submission" date="2023-06" db="EMBL/GenBank/DDBJ databases">
        <title>A Treasure from Seagulls: Isolation and Description of Aciduricobacillus qingdaonensis gen. nov., sp. nov., a Rare Obligately Uric Acid-utilizing Member in the Family Bacillaceae.</title>
        <authorList>
            <person name="Liu W."/>
            <person name="Wang B."/>
        </authorList>
    </citation>
    <scope>NUCLEOTIDE SEQUENCE</scope>
    <source>
        <strain evidence="2">44XB</strain>
    </source>
</reference>
<keyword evidence="1" id="KW-0472">Membrane</keyword>
<evidence type="ECO:0000313" key="2">
    <source>
        <dbReference type="EMBL" id="WLV25282.1"/>
    </source>
</evidence>